<gene>
    <name evidence="4" type="ORF">ACFQJ9_16845</name>
</gene>
<dbReference type="InterPro" id="IPR001763">
    <property type="entry name" value="Rhodanese-like_dom"/>
</dbReference>
<evidence type="ECO:0000256" key="2">
    <source>
        <dbReference type="SAM" id="MobiDB-lite"/>
    </source>
</evidence>
<comment type="caution">
    <text evidence="4">The sequence shown here is derived from an EMBL/GenBank/DDBJ whole genome shotgun (WGS) entry which is preliminary data.</text>
</comment>
<proteinExistence type="predicted"/>
<dbReference type="AlphaFoldDB" id="A0ABD5Z7N3"/>
<accession>A0ABD5Z7N3</accession>
<feature type="domain" description="Rhodanese" evidence="3">
    <location>
        <begin position="177"/>
        <end position="281"/>
    </location>
</feature>
<dbReference type="SMART" id="SM00450">
    <property type="entry name" value="RHOD"/>
    <property type="match status" value="2"/>
</dbReference>
<keyword evidence="1" id="KW-0677">Repeat</keyword>
<dbReference type="EMBL" id="JBHTAR010000011">
    <property type="protein sequence ID" value="MFC7201053.1"/>
    <property type="molecule type" value="Genomic_DNA"/>
</dbReference>
<dbReference type="InterPro" id="IPR036873">
    <property type="entry name" value="Rhodanese-like_dom_sf"/>
</dbReference>
<evidence type="ECO:0000313" key="4">
    <source>
        <dbReference type="EMBL" id="MFC7201053.1"/>
    </source>
</evidence>
<keyword evidence="5" id="KW-1185">Reference proteome</keyword>
<sequence length="282" mass="31137">MNEDAIVSPEWLAEHRDDPDVVVVDVRDAWEYDGIGHVPGAVNVPYDAIRAEEHAAEGAEDGADESASESVESGRAGMLPGADTFATLMGEAGITREDTVVAYDDHHGVFAARLLVTALLYGHPPEHLRLLDGDYSAWTREHPASTETPDVAATTYEVTDPEHDPLVDIEAVEEAVDDPDVVVVDTRSPEEYAEGHIPGAVNFDWREVVDEETRGLRPADVVRDVLAEKGIVPEKRVVLYCNTARRISHTYVVLRHLGYEDVDFYEGSLTEWKREGRPLVSE</sequence>
<feature type="compositionally biased region" description="Acidic residues" evidence="2">
    <location>
        <begin position="58"/>
        <end position="67"/>
    </location>
</feature>
<protein>
    <submittedName>
        <fullName evidence="4">Sulfurtransferase</fullName>
        <ecNumber evidence="4">2.8.1.-</ecNumber>
    </submittedName>
</protein>
<dbReference type="SUPFAM" id="SSF52821">
    <property type="entry name" value="Rhodanese/Cell cycle control phosphatase"/>
    <property type="match status" value="2"/>
</dbReference>
<evidence type="ECO:0000259" key="3">
    <source>
        <dbReference type="PROSITE" id="PS50206"/>
    </source>
</evidence>
<reference evidence="4 5" key="1">
    <citation type="journal article" date="2019" name="Int. J. Syst. Evol. Microbiol.">
        <title>The Global Catalogue of Microorganisms (GCM) 10K type strain sequencing project: providing services to taxonomists for standard genome sequencing and annotation.</title>
        <authorList>
            <consortium name="The Broad Institute Genomics Platform"/>
            <consortium name="The Broad Institute Genome Sequencing Center for Infectious Disease"/>
            <person name="Wu L."/>
            <person name="Ma J."/>
        </authorList>
    </citation>
    <scope>NUCLEOTIDE SEQUENCE [LARGE SCALE GENOMIC DNA]</scope>
    <source>
        <strain evidence="4 5">XZGYJ-43</strain>
    </source>
</reference>
<keyword evidence="4" id="KW-0808">Transferase</keyword>
<dbReference type="Gene3D" id="3.40.250.10">
    <property type="entry name" value="Rhodanese-like domain"/>
    <property type="match status" value="2"/>
</dbReference>
<evidence type="ECO:0000313" key="5">
    <source>
        <dbReference type="Proteomes" id="UP001596447"/>
    </source>
</evidence>
<dbReference type="CDD" id="cd01448">
    <property type="entry name" value="TST_Repeat_1"/>
    <property type="match status" value="1"/>
</dbReference>
<dbReference type="PROSITE" id="PS00380">
    <property type="entry name" value="RHODANESE_1"/>
    <property type="match status" value="1"/>
</dbReference>
<dbReference type="EC" id="2.8.1.-" evidence="4"/>
<dbReference type="InterPro" id="IPR001307">
    <property type="entry name" value="Thiosulphate_STrfase_CS"/>
</dbReference>
<organism evidence="4 5">
    <name type="scientific">Halospeciosus flavus</name>
    <dbReference type="NCBI Taxonomy" id="3032283"/>
    <lineage>
        <taxon>Archaea</taxon>
        <taxon>Methanobacteriati</taxon>
        <taxon>Methanobacteriota</taxon>
        <taxon>Stenosarchaea group</taxon>
        <taxon>Halobacteria</taxon>
        <taxon>Halobacteriales</taxon>
        <taxon>Halobacteriaceae</taxon>
        <taxon>Halospeciosus</taxon>
    </lineage>
</organism>
<dbReference type="RefSeq" id="WP_279527812.1">
    <property type="nucleotide sequence ID" value="NZ_CP122312.1"/>
</dbReference>
<name>A0ABD5Z7N3_9EURY</name>
<feature type="region of interest" description="Disordered" evidence="2">
    <location>
        <begin position="55"/>
        <end position="78"/>
    </location>
</feature>
<dbReference type="PANTHER" id="PTHR43855:SF1">
    <property type="entry name" value="THIOSULFATE SULFURTRANSFERASE"/>
    <property type="match status" value="1"/>
</dbReference>
<dbReference type="PANTHER" id="PTHR43855">
    <property type="entry name" value="THIOSULFATE SULFURTRANSFERASE"/>
    <property type="match status" value="1"/>
</dbReference>
<dbReference type="InterPro" id="IPR051126">
    <property type="entry name" value="Thiosulfate_sulfurtransferase"/>
</dbReference>
<dbReference type="PROSITE" id="PS50206">
    <property type="entry name" value="RHODANESE_3"/>
    <property type="match status" value="2"/>
</dbReference>
<dbReference type="GO" id="GO:0016740">
    <property type="term" value="F:transferase activity"/>
    <property type="evidence" value="ECO:0007669"/>
    <property type="project" value="UniProtKB-KW"/>
</dbReference>
<dbReference type="Proteomes" id="UP001596447">
    <property type="component" value="Unassembled WGS sequence"/>
</dbReference>
<dbReference type="Pfam" id="PF00581">
    <property type="entry name" value="Rhodanese"/>
    <property type="match status" value="2"/>
</dbReference>
<feature type="domain" description="Rhodanese" evidence="3">
    <location>
        <begin position="17"/>
        <end position="147"/>
    </location>
</feature>
<evidence type="ECO:0000256" key="1">
    <source>
        <dbReference type="ARBA" id="ARBA00022737"/>
    </source>
</evidence>